<organism evidence="5 6">
    <name type="scientific">Weissella diestrammenae</name>
    <dbReference type="NCBI Taxonomy" id="1162633"/>
    <lineage>
        <taxon>Bacteria</taxon>
        <taxon>Bacillati</taxon>
        <taxon>Bacillota</taxon>
        <taxon>Bacilli</taxon>
        <taxon>Lactobacillales</taxon>
        <taxon>Lactobacillaceae</taxon>
        <taxon>Weissella</taxon>
    </lineage>
</organism>
<proteinExistence type="predicted"/>
<gene>
    <name evidence="5" type="ORF">H9L19_07805</name>
</gene>
<feature type="transmembrane region" description="Helical" evidence="3">
    <location>
        <begin position="385"/>
        <end position="402"/>
    </location>
</feature>
<dbReference type="Pfam" id="PF06458">
    <property type="entry name" value="MucBP"/>
    <property type="match status" value="1"/>
</dbReference>
<keyword evidence="3" id="KW-1133">Transmembrane helix</keyword>
<dbReference type="KEGG" id="wdi:H9L19_07805"/>
<dbReference type="InterPro" id="IPR009459">
    <property type="entry name" value="MucBP_dom"/>
</dbReference>
<evidence type="ECO:0000256" key="1">
    <source>
        <dbReference type="ARBA" id="ARBA00022737"/>
    </source>
</evidence>
<feature type="domain" description="MucBP" evidence="4">
    <location>
        <begin position="271"/>
        <end position="341"/>
    </location>
</feature>
<evidence type="ECO:0000256" key="3">
    <source>
        <dbReference type="SAM" id="Phobius"/>
    </source>
</evidence>
<evidence type="ECO:0000313" key="5">
    <source>
        <dbReference type="EMBL" id="QNN75256.1"/>
    </source>
</evidence>
<evidence type="ECO:0000259" key="4">
    <source>
        <dbReference type="Pfam" id="PF06458"/>
    </source>
</evidence>
<dbReference type="Proteomes" id="UP000515800">
    <property type="component" value="Chromosome"/>
</dbReference>
<evidence type="ECO:0000256" key="2">
    <source>
        <dbReference type="SAM" id="MobiDB-lite"/>
    </source>
</evidence>
<dbReference type="EMBL" id="CP060724">
    <property type="protein sequence ID" value="QNN75256.1"/>
    <property type="molecule type" value="Genomic_DNA"/>
</dbReference>
<reference evidence="5 6" key="1">
    <citation type="submission" date="2020-08" db="EMBL/GenBank/DDBJ databases">
        <title>Genome sequence of Weissella diestrammenae KACC 16890T.</title>
        <authorList>
            <person name="Hyun D.-W."/>
            <person name="Bae J.-W."/>
        </authorList>
    </citation>
    <scope>NUCLEOTIDE SEQUENCE [LARGE SCALE GENOMIC DNA]</scope>
    <source>
        <strain evidence="5 6">KACC 16890</strain>
    </source>
</reference>
<dbReference type="Gene3D" id="3.10.20.320">
    <property type="entry name" value="Putative peptidoglycan bound protein (lpxtg motif)"/>
    <property type="match status" value="1"/>
</dbReference>
<sequence>MKLFKYIFIALATSVISGTLNGKNNVDVNLKASAATIRSHHIAGIGIDFGTKYVDDTLTYFELSYPQNPNEMHILTKDNANEYLSMVDDPGMVTFIQNILDDPTDFIEKNQNKKIRDVMQFTSDVTMDKLILQNETQAWLFQSVGAFKAGIKNAEDIKNEYETTYRNKYIAMGVNEPIMKQQDAILGSGDENVIDSFATPMLPTIFMLLNTSDVKELAKLSPTMTVEKDQAYLNLTIGQGGLFTDRHGNELIDMSALFATRLPFAFVDHGKVTVNYVTDDGENIIDPITLTGSIGSIYQSKSGKELDSSQAIKFNGLNLIDVVGDSEGMYTDQPKTITYRYSVDDAQNQQSTNQPTNKGQNITESHSVNSSKKGELPPTAVQNPLVFVGVLISFMTLLIEIVRRIW</sequence>
<keyword evidence="3" id="KW-0812">Transmembrane</keyword>
<protein>
    <submittedName>
        <fullName evidence="5">MucBP domain-containing protein</fullName>
    </submittedName>
</protein>
<feature type="region of interest" description="Disordered" evidence="2">
    <location>
        <begin position="347"/>
        <end position="376"/>
    </location>
</feature>
<dbReference type="RefSeq" id="WP_187529090.1">
    <property type="nucleotide sequence ID" value="NZ_CP060724.1"/>
</dbReference>
<keyword evidence="6" id="KW-1185">Reference proteome</keyword>
<dbReference type="AlphaFoldDB" id="A0A7G9T581"/>
<name>A0A7G9T581_9LACO</name>
<accession>A0A7G9T581</accession>
<evidence type="ECO:0000313" key="6">
    <source>
        <dbReference type="Proteomes" id="UP000515800"/>
    </source>
</evidence>
<keyword evidence="1" id="KW-0677">Repeat</keyword>
<feature type="compositionally biased region" description="Polar residues" evidence="2">
    <location>
        <begin position="347"/>
        <end position="371"/>
    </location>
</feature>
<keyword evidence="3" id="KW-0472">Membrane</keyword>